<dbReference type="OrthoDB" id="10519631at2759"/>
<name>A0A5B0R0W0_PUCGR</name>
<sequence>MADFVNPNVGRFSETECFAEAEEYLWFGEQSVNSTRHVQSYDQATLCSRTNPFARGPQHFMNSAKDRVFFLLLPQLRVHAGLCLPHIYSQKLRAPWNLYLQRSQIMSK</sequence>
<dbReference type="Proteomes" id="UP000324748">
    <property type="component" value="Unassembled WGS sequence"/>
</dbReference>
<keyword evidence="2" id="KW-1185">Reference proteome</keyword>
<evidence type="ECO:0000313" key="1">
    <source>
        <dbReference type="EMBL" id="KAA1118933.1"/>
    </source>
</evidence>
<dbReference type="EMBL" id="VSWC01000001">
    <property type="protein sequence ID" value="KAA1118933.1"/>
    <property type="molecule type" value="Genomic_DNA"/>
</dbReference>
<gene>
    <name evidence="1" type="ORF">PGT21_010661</name>
</gene>
<dbReference type="AlphaFoldDB" id="A0A5B0R0W0"/>
<comment type="caution">
    <text evidence="1">The sequence shown here is derived from an EMBL/GenBank/DDBJ whole genome shotgun (WGS) entry which is preliminary data.</text>
</comment>
<accession>A0A5B0R0W0</accession>
<organism evidence="1 2">
    <name type="scientific">Puccinia graminis f. sp. tritici</name>
    <dbReference type="NCBI Taxonomy" id="56615"/>
    <lineage>
        <taxon>Eukaryota</taxon>
        <taxon>Fungi</taxon>
        <taxon>Dikarya</taxon>
        <taxon>Basidiomycota</taxon>
        <taxon>Pucciniomycotina</taxon>
        <taxon>Pucciniomycetes</taxon>
        <taxon>Pucciniales</taxon>
        <taxon>Pucciniaceae</taxon>
        <taxon>Puccinia</taxon>
    </lineage>
</organism>
<proteinExistence type="predicted"/>
<evidence type="ECO:0000313" key="2">
    <source>
        <dbReference type="Proteomes" id="UP000324748"/>
    </source>
</evidence>
<protein>
    <submittedName>
        <fullName evidence="1">Uncharacterized protein</fullName>
    </submittedName>
</protein>
<reference evidence="1 2" key="1">
    <citation type="submission" date="2019-05" db="EMBL/GenBank/DDBJ databases">
        <title>Emergence of the Ug99 lineage of the wheat stem rust pathogen through somatic hybridization.</title>
        <authorList>
            <person name="Li F."/>
            <person name="Upadhyaya N.M."/>
            <person name="Sperschneider J."/>
            <person name="Matny O."/>
            <person name="Nguyen-Phuc H."/>
            <person name="Mago R."/>
            <person name="Raley C."/>
            <person name="Miller M.E."/>
            <person name="Silverstein K.A.T."/>
            <person name="Henningsen E."/>
            <person name="Hirsch C.D."/>
            <person name="Visser B."/>
            <person name="Pretorius Z.A."/>
            <person name="Steffenson B.J."/>
            <person name="Schwessinger B."/>
            <person name="Dodds P.N."/>
            <person name="Figueroa M."/>
        </authorList>
    </citation>
    <scope>NUCLEOTIDE SEQUENCE [LARGE SCALE GENOMIC DNA]</scope>
    <source>
        <strain evidence="1">21-0</strain>
    </source>
</reference>